<dbReference type="Proteomes" id="UP000031246">
    <property type="component" value="Unassembled WGS sequence"/>
</dbReference>
<dbReference type="RefSeq" id="WP_039483024.1">
    <property type="nucleotide sequence ID" value="NZ_JSYN01000046.1"/>
</dbReference>
<reference evidence="1 2" key="1">
    <citation type="submission" date="2014-10" db="EMBL/GenBank/DDBJ databases">
        <title>Pedobacter Kyungheensis.</title>
        <authorList>
            <person name="Anderson B.M."/>
            <person name="Newman J.D."/>
        </authorList>
    </citation>
    <scope>NUCLEOTIDE SEQUENCE [LARGE SCALE GENOMIC DNA]</scope>
    <source>
        <strain evidence="1 2">KACC 16221</strain>
    </source>
</reference>
<name>A0A0C1D5Z9_9SPHI</name>
<accession>A0A0C1D5Z9</accession>
<gene>
    <name evidence="1" type="ORF">OC25_25665</name>
</gene>
<keyword evidence="2" id="KW-1185">Reference proteome</keyword>
<evidence type="ECO:0000313" key="1">
    <source>
        <dbReference type="EMBL" id="KIA89185.1"/>
    </source>
</evidence>
<dbReference type="EMBL" id="JSYN01000046">
    <property type="protein sequence ID" value="KIA89185.1"/>
    <property type="molecule type" value="Genomic_DNA"/>
</dbReference>
<evidence type="ECO:0000313" key="2">
    <source>
        <dbReference type="Proteomes" id="UP000031246"/>
    </source>
</evidence>
<proteinExistence type="predicted"/>
<comment type="caution">
    <text evidence="1">The sequence shown here is derived from an EMBL/GenBank/DDBJ whole genome shotgun (WGS) entry which is preliminary data.</text>
</comment>
<organism evidence="1 2">
    <name type="scientific">Pedobacter kyungheensis</name>
    <dbReference type="NCBI Taxonomy" id="1069985"/>
    <lineage>
        <taxon>Bacteria</taxon>
        <taxon>Pseudomonadati</taxon>
        <taxon>Bacteroidota</taxon>
        <taxon>Sphingobacteriia</taxon>
        <taxon>Sphingobacteriales</taxon>
        <taxon>Sphingobacteriaceae</taxon>
        <taxon>Pedobacter</taxon>
    </lineage>
</organism>
<protein>
    <submittedName>
        <fullName evidence="1">Uncharacterized protein</fullName>
    </submittedName>
</protein>
<sequence length="79" mass="9230">MSIFVNTKNEQEEKVLIAFLDSLDYKYQSDISDEPTELAAAFLNQYNQELEEADKEIEAGNYIAHEDVEQLFQKRRKAI</sequence>
<dbReference type="OrthoDB" id="798308at2"/>
<dbReference type="AlphaFoldDB" id="A0A0C1D5Z9"/>